<feature type="non-terminal residue" evidence="3">
    <location>
        <position position="1"/>
    </location>
</feature>
<comment type="caution">
    <text evidence="3">The sequence shown here is derived from an EMBL/GenBank/DDBJ whole genome shotgun (WGS) entry which is preliminary data.</text>
</comment>
<keyword evidence="2" id="KW-1133">Transmembrane helix</keyword>
<evidence type="ECO:0000313" key="4">
    <source>
        <dbReference type="Proteomes" id="UP000654075"/>
    </source>
</evidence>
<feature type="transmembrane region" description="Helical" evidence="2">
    <location>
        <begin position="70"/>
        <end position="92"/>
    </location>
</feature>
<proteinExistence type="predicted"/>
<dbReference type="AlphaFoldDB" id="A0A813HHI2"/>
<keyword evidence="2" id="KW-0472">Membrane</keyword>
<evidence type="ECO:0000256" key="1">
    <source>
        <dbReference type="SAM" id="MobiDB-lite"/>
    </source>
</evidence>
<keyword evidence="4" id="KW-1185">Reference proteome</keyword>
<sequence length="104" mass="10507">VVRLGAMSNCSSPRSDGGRSPWRRSMASPMAVPRLAIGNYNTLGASPHRGVGAPAAQVAPSWLRSFGAPFAVLCAALAGIVPFLGGAMLALMDDDSGSSPAPAQ</sequence>
<protein>
    <submittedName>
        <fullName evidence="3">Uncharacterized protein</fullName>
    </submittedName>
</protein>
<gene>
    <name evidence="3" type="ORF">PGLA1383_LOCUS52542</name>
</gene>
<accession>A0A813HHI2</accession>
<keyword evidence="2" id="KW-0812">Transmembrane</keyword>
<dbReference type="Proteomes" id="UP000654075">
    <property type="component" value="Unassembled WGS sequence"/>
</dbReference>
<organism evidence="3 4">
    <name type="scientific">Polarella glacialis</name>
    <name type="common">Dinoflagellate</name>
    <dbReference type="NCBI Taxonomy" id="89957"/>
    <lineage>
        <taxon>Eukaryota</taxon>
        <taxon>Sar</taxon>
        <taxon>Alveolata</taxon>
        <taxon>Dinophyceae</taxon>
        <taxon>Suessiales</taxon>
        <taxon>Suessiaceae</taxon>
        <taxon>Polarella</taxon>
    </lineage>
</organism>
<reference evidence="3" key="1">
    <citation type="submission" date="2021-02" db="EMBL/GenBank/DDBJ databases">
        <authorList>
            <person name="Dougan E. K."/>
            <person name="Rhodes N."/>
            <person name="Thang M."/>
            <person name="Chan C."/>
        </authorList>
    </citation>
    <scope>NUCLEOTIDE SEQUENCE</scope>
</reference>
<evidence type="ECO:0000256" key="2">
    <source>
        <dbReference type="SAM" id="Phobius"/>
    </source>
</evidence>
<name>A0A813HHI2_POLGL</name>
<dbReference type="EMBL" id="CAJNNV010031625">
    <property type="protein sequence ID" value="CAE8637153.1"/>
    <property type="molecule type" value="Genomic_DNA"/>
</dbReference>
<feature type="non-terminal residue" evidence="3">
    <location>
        <position position="104"/>
    </location>
</feature>
<evidence type="ECO:0000313" key="3">
    <source>
        <dbReference type="EMBL" id="CAE8637153.1"/>
    </source>
</evidence>
<feature type="region of interest" description="Disordered" evidence="1">
    <location>
        <begin position="1"/>
        <end position="25"/>
    </location>
</feature>